<evidence type="ECO:0000256" key="1">
    <source>
        <dbReference type="SAM" id="Phobius"/>
    </source>
</evidence>
<dbReference type="AlphaFoldDB" id="A0ABD0N6R7"/>
<keyword evidence="1" id="KW-0812">Transmembrane</keyword>
<dbReference type="PANTHER" id="PTHR33862">
    <property type="entry name" value="OROFACIAL CLEFT 1 CANDIDATE GENE 1 PROTEIN"/>
    <property type="match status" value="1"/>
</dbReference>
<name>A0ABD0N6R7_CIRMR</name>
<evidence type="ECO:0000313" key="3">
    <source>
        <dbReference type="Proteomes" id="UP001529510"/>
    </source>
</evidence>
<gene>
    <name evidence="2" type="ORF">M9458_048528</name>
</gene>
<dbReference type="PANTHER" id="PTHR33862:SF3">
    <property type="entry name" value="OROFACIAL CLEFT 1 CANDIDATE GENE 1 PROTEIN"/>
    <property type="match status" value="1"/>
</dbReference>
<accession>A0ABD0N6R7</accession>
<proteinExistence type="predicted"/>
<comment type="caution">
    <text evidence="2">The sequence shown here is derived from an EMBL/GenBank/DDBJ whole genome shotgun (WGS) entry which is preliminary data.</text>
</comment>
<organism evidence="2 3">
    <name type="scientific">Cirrhinus mrigala</name>
    <name type="common">Mrigala</name>
    <dbReference type="NCBI Taxonomy" id="683832"/>
    <lineage>
        <taxon>Eukaryota</taxon>
        <taxon>Metazoa</taxon>
        <taxon>Chordata</taxon>
        <taxon>Craniata</taxon>
        <taxon>Vertebrata</taxon>
        <taxon>Euteleostomi</taxon>
        <taxon>Actinopterygii</taxon>
        <taxon>Neopterygii</taxon>
        <taxon>Teleostei</taxon>
        <taxon>Ostariophysi</taxon>
        <taxon>Cypriniformes</taxon>
        <taxon>Cyprinidae</taxon>
        <taxon>Labeoninae</taxon>
        <taxon>Labeonini</taxon>
        <taxon>Cirrhinus</taxon>
    </lineage>
</organism>
<reference evidence="2 3" key="1">
    <citation type="submission" date="2024-05" db="EMBL/GenBank/DDBJ databases">
        <title>Genome sequencing and assembly of Indian major carp, Cirrhinus mrigala (Hamilton, 1822).</title>
        <authorList>
            <person name="Mohindra V."/>
            <person name="Chowdhury L.M."/>
            <person name="Lal K."/>
            <person name="Jena J.K."/>
        </authorList>
    </citation>
    <scope>NUCLEOTIDE SEQUENCE [LARGE SCALE GENOMIC DNA]</scope>
    <source>
        <strain evidence="2">CM1030</strain>
        <tissue evidence="2">Blood</tissue>
    </source>
</reference>
<keyword evidence="3" id="KW-1185">Reference proteome</keyword>
<dbReference type="EMBL" id="JAMKFB020000024">
    <property type="protein sequence ID" value="KAL0157282.1"/>
    <property type="molecule type" value="Genomic_DNA"/>
</dbReference>
<keyword evidence="1" id="KW-1133">Transmembrane helix</keyword>
<evidence type="ECO:0000313" key="2">
    <source>
        <dbReference type="EMBL" id="KAL0157282.1"/>
    </source>
</evidence>
<feature type="non-terminal residue" evidence="2">
    <location>
        <position position="49"/>
    </location>
</feature>
<protein>
    <submittedName>
        <fullName evidence="2">Uncharacterized protein</fullName>
    </submittedName>
</protein>
<dbReference type="Proteomes" id="UP001529510">
    <property type="component" value="Unassembled WGS sequence"/>
</dbReference>
<feature type="transmembrane region" description="Helical" evidence="1">
    <location>
        <begin position="24"/>
        <end position="48"/>
    </location>
</feature>
<feature type="non-terminal residue" evidence="2">
    <location>
        <position position="1"/>
    </location>
</feature>
<sequence>AEEPLADAAKLYWHLFRTEQSGTAGIIITLFLYGVHCILSFTFLYVYFL</sequence>
<keyword evidence="1" id="KW-0472">Membrane</keyword>
<dbReference type="InterPro" id="IPR031390">
    <property type="entry name" value="OFCC1"/>
</dbReference>